<dbReference type="PANTHER" id="PTHR43025:SF3">
    <property type="entry name" value="MONOGALACTOSYLDIACYLGLYCEROL SYNTHASE 1, CHLOROPLASTIC"/>
    <property type="match status" value="1"/>
</dbReference>
<dbReference type="GO" id="GO:0009247">
    <property type="term" value="P:glycolipid biosynthetic process"/>
    <property type="evidence" value="ECO:0007669"/>
    <property type="project" value="InterPro"/>
</dbReference>
<protein>
    <submittedName>
        <fullName evidence="5">UDP-glucuronosyltransferase</fullName>
    </submittedName>
</protein>
<dbReference type="GO" id="GO:0016020">
    <property type="term" value="C:membrane"/>
    <property type="evidence" value="ECO:0007669"/>
    <property type="project" value="GOC"/>
</dbReference>
<evidence type="ECO:0000313" key="6">
    <source>
        <dbReference type="Proteomes" id="UP000245998"/>
    </source>
</evidence>
<dbReference type="EMBL" id="QCZG01000006">
    <property type="protein sequence ID" value="PWA12680.1"/>
    <property type="molecule type" value="Genomic_DNA"/>
</dbReference>
<keyword evidence="2" id="KW-0328">Glycosyltransferase</keyword>
<proteinExistence type="inferred from homology"/>
<dbReference type="InterPro" id="IPR009695">
    <property type="entry name" value="Diacylglyc_glucosyltr_N"/>
</dbReference>
<gene>
    <name evidence="5" type="ORF">DCC39_04380</name>
</gene>
<evidence type="ECO:0000256" key="2">
    <source>
        <dbReference type="ARBA" id="ARBA00022676"/>
    </source>
</evidence>
<dbReference type="SUPFAM" id="SSF53756">
    <property type="entry name" value="UDP-Glycosyltransferase/glycogen phosphorylase"/>
    <property type="match status" value="1"/>
</dbReference>
<keyword evidence="3 5" id="KW-0808">Transferase</keyword>
<name>A0A2U1K5A5_9BACI</name>
<dbReference type="Pfam" id="PF06925">
    <property type="entry name" value="MGDG_synth"/>
    <property type="match status" value="1"/>
</dbReference>
<evidence type="ECO:0000256" key="3">
    <source>
        <dbReference type="ARBA" id="ARBA00022679"/>
    </source>
</evidence>
<dbReference type="PANTHER" id="PTHR43025">
    <property type="entry name" value="MONOGALACTOSYLDIACYLGLYCEROL SYNTHASE"/>
    <property type="match status" value="1"/>
</dbReference>
<accession>A0A2U1K5A5</accession>
<comment type="similarity">
    <text evidence="1">Belongs to the glycosyltransferase 28 family.</text>
</comment>
<dbReference type="InterPro" id="IPR050519">
    <property type="entry name" value="Glycosyltransf_28_UgtP"/>
</dbReference>
<comment type="caution">
    <text evidence="5">The sequence shown here is derived from an EMBL/GenBank/DDBJ whole genome shotgun (WGS) entry which is preliminary data.</text>
</comment>
<evidence type="ECO:0000256" key="1">
    <source>
        <dbReference type="ARBA" id="ARBA00006962"/>
    </source>
</evidence>
<organism evidence="5 6">
    <name type="scientific">Pueribacillus theae</name>
    <dbReference type="NCBI Taxonomy" id="2171751"/>
    <lineage>
        <taxon>Bacteria</taxon>
        <taxon>Bacillati</taxon>
        <taxon>Bacillota</taxon>
        <taxon>Bacilli</taxon>
        <taxon>Bacillales</taxon>
        <taxon>Bacillaceae</taxon>
        <taxon>Pueribacillus</taxon>
    </lineage>
</organism>
<evidence type="ECO:0000313" key="5">
    <source>
        <dbReference type="EMBL" id="PWA12680.1"/>
    </source>
</evidence>
<dbReference type="AlphaFoldDB" id="A0A2U1K5A5"/>
<dbReference type="RefSeq" id="WP_116553671.1">
    <property type="nucleotide sequence ID" value="NZ_QCZG01000006.1"/>
</dbReference>
<keyword evidence="6" id="KW-1185">Reference proteome</keyword>
<sequence>MKKVLFLPFLKMPSGHHQTAKALASWIKTYDKSIICESVDIFSFAFQKTEAFISRSYLYAIQYLPSFYSWLYRKNACENQEKGRFLFYELLFEREMAKLIREKQPDWLICTHALPSYILNRLKLKQHIDLPIVNVYTDYFINSVWGTEAIDFHLVPDTSFKEQLMQRGVNERSIFVTGIPLHPSIQRSESFNHTFSKYNLLVAGGSLGVGGIQSFIRKLTPFENIHFYVLCGKNKRLYETLKNMNESHVTPLPYIQNPREMNGIYEQMNGIITKPGGVTVTESLYKHIPIFIYHTLPGQEEMNFSYLSANGLAYDLRRPKEECIGQAVLTYLSDDKEMGNYKKRLAFFRKGLLIRI</sequence>
<reference evidence="5 6" key="1">
    <citation type="submission" date="2018-04" db="EMBL/GenBank/DDBJ databases">
        <title>Camelliibacillus theae gen. nov., sp. nov., isolated from Pu'er tea.</title>
        <authorList>
            <person name="Niu L."/>
        </authorList>
    </citation>
    <scope>NUCLEOTIDE SEQUENCE [LARGE SCALE GENOMIC DNA]</scope>
    <source>
        <strain evidence="5 6">T8</strain>
    </source>
</reference>
<evidence type="ECO:0000259" key="4">
    <source>
        <dbReference type="Pfam" id="PF06925"/>
    </source>
</evidence>
<dbReference type="OrthoDB" id="9815663at2"/>
<dbReference type="GO" id="GO:0016758">
    <property type="term" value="F:hexosyltransferase activity"/>
    <property type="evidence" value="ECO:0007669"/>
    <property type="project" value="InterPro"/>
</dbReference>
<feature type="domain" description="Diacylglycerol glucosyltransferase N-terminal" evidence="4">
    <location>
        <begin position="16"/>
        <end position="180"/>
    </location>
</feature>
<dbReference type="Proteomes" id="UP000245998">
    <property type="component" value="Unassembled WGS sequence"/>
</dbReference>
<dbReference type="Gene3D" id="3.40.50.2000">
    <property type="entry name" value="Glycogen Phosphorylase B"/>
    <property type="match status" value="1"/>
</dbReference>